<dbReference type="EMBL" id="VFPA01000001">
    <property type="protein sequence ID" value="TQM15211.1"/>
    <property type="molecule type" value="Genomic_DNA"/>
</dbReference>
<dbReference type="Gene3D" id="3.40.50.12230">
    <property type="match status" value="1"/>
</dbReference>
<accession>A0A543E0U8</accession>
<protein>
    <submittedName>
        <fullName evidence="2">Putative two-component system hydrogenase maturation factor HypX/HoxX</fullName>
    </submittedName>
</protein>
<dbReference type="InterPro" id="IPR001753">
    <property type="entry name" value="Enoyl-CoA_hydra/iso"/>
</dbReference>
<dbReference type="Pfam" id="PF02911">
    <property type="entry name" value="Formyl_trans_C"/>
    <property type="match status" value="1"/>
</dbReference>
<dbReference type="SUPFAM" id="SSF52096">
    <property type="entry name" value="ClpP/crotonase"/>
    <property type="match status" value="1"/>
</dbReference>
<organism evidence="2 3">
    <name type="scientific">Pseudonocardia kunmingensis</name>
    <dbReference type="NCBI Taxonomy" id="630975"/>
    <lineage>
        <taxon>Bacteria</taxon>
        <taxon>Bacillati</taxon>
        <taxon>Actinomycetota</taxon>
        <taxon>Actinomycetes</taxon>
        <taxon>Pseudonocardiales</taxon>
        <taxon>Pseudonocardiaceae</taxon>
        <taxon>Pseudonocardia</taxon>
    </lineage>
</organism>
<feature type="domain" description="Formyl transferase C-terminal" evidence="1">
    <location>
        <begin position="176"/>
        <end position="256"/>
    </location>
</feature>
<dbReference type="Pfam" id="PF00378">
    <property type="entry name" value="ECH_1"/>
    <property type="match status" value="1"/>
</dbReference>
<dbReference type="PANTHER" id="PTHR43388:SF1">
    <property type="entry name" value="HYDROGENASE MATURATION FACTOR HOXX"/>
    <property type="match status" value="1"/>
</dbReference>
<dbReference type="RefSeq" id="WP_142050661.1">
    <property type="nucleotide sequence ID" value="NZ_VFPA01000001.1"/>
</dbReference>
<dbReference type="AlphaFoldDB" id="A0A543E0U8"/>
<reference evidence="2 3" key="1">
    <citation type="submission" date="2019-06" db="EMBL/GenBank/DDBJ databases">
        <title>Sequencing the genomes of 1000 actinobacteria strains.</title>
        <authorList>
            <person name="Klenk H.-P."/>
        </authorList>
    </citation>
    <scope>NUCLEOTIDE SEQUENCE [LARGE SCALE GENOMIC DNA]</scope>
    <source>
        <strain evidence="2 3">DSM 45301</strain>
    </source>
</reference>
<dbReference type="SUPFAM" id="SSF53328">
    <property type="entry name" value="Formyltransferase"/>
    <property type="match status" value="1"/>
</dbReference>
<dbReference type="InterPro" id="IPR047180">
    <property type="entry name" value="HoxX-like"/>
</dbReference>
<dbReference type="InterPro" id="IPR036477">
    <property type="entry name" value="Formyl_transf_N_sf"/>
</dbReference>
<evidence type="ECO:0000313" key="3">
    <source>
        <dbReference type="Proteomes" id="UP000315677"/>
    </source>
</evidence>
<gene>
    <name evidence="2" type="ORF">FB558_1994</name>
</gene>
<dbReference type="InterPro" id="IPR011034">
    <property type="entry name" value="Formyl_transferase-like_C_sf"/>
</dbReference>
<name>A0A543E0U8_9PSEU</name>
<evidence type="ECO:0000313" key="2">
    <source>
        <dbReference type="EMBL" id="TQM15211.1"/>
    </source>
</evidence>
<dbReference type="InterPro" id="IPR005793">
    <property type="entry name" value="Formyl_trans_C"/>
</dbReference>
<evidence type="ECO:0000259" key="1">
    <source>
        <dbReference type="Pfam" id="PF02911"/>
    </source>
</evidence>
<dbReference type="PIRSF" id="PIRSF006787">
    <property type="entry name" value="Hydrgn_mat_HoxX"/>
    <property type="match status" value="1"/>
</dbReference>
<proteinExistence type="predicted"/>
<dbReference type="OrthoDB" id="580992at2"/>
<dbReference type="CDD" id="cd08650">
    <property type="entry name" value="FMT_core_HypX_N"/>
    <property type="match status" value="1"/>
</dbReference>
<dbReference type="SUPFAM" id="SSF50486">
    <property type="entry name" value="FMT C-terminal domain-like"/>
    <property type="match status" value="1"/>
</dbReference>
<dbReference type="CDD" id="cd06558">
    <property type="entry name" value="crotonase-like"/>
    <property type="match status" value="1"/>
</dbReference>
<dbReference type="GO" id="GO:0003824">
    <property type="term" value="F:catalytic activity"/>
    <property type="evidence" value="ECO:0007669"/>
    <property type="project" value="InterPro"/>
</dbReference>
<comment type="caution">
    <text evidence="2">The sequence shown here is derived from an EMBL/GenBank/DDBJ whole genome shotgun (WGS) entry which is preliminary data.</text>
</comment>
<sequence length="585" mass="62097">MRILLLCSSFNGLTQRIWTDLRADGHDVTMQPADSDAAMRAAVAATDPDVVLCPFLKERVPDDVWRSRPTVIIHPGPEGDRGPSSLDWAIRDAEPEWGVTAIGAIDEMDAGPVWGTRVFRVPADPPRKSALYAGPVTEAAAALAREVVAKVADPTFAPRPLDYSRPGVRGRLRPTMRQADRAFSWADPTEHVLRRIRAADGSPGVRSELAGVPVSVFDAHRGTATPGEPGSIALRRQGAVLVRTGDGALWIGHLRRLATGGGDDGGPRIKLPATTVLGERIAGVPEALEPLGPPAAHDGPAAHHEISYHRSGPVGVLDIDFYNGAMSTAQCHRLAAALRAAAAQDTSVLVLRGGQFFSNGIHLNVIEARPDAAAEAWRNINAINDVCREIITCTHQLVVAAVGGNAGAGGVMLGLGADQVLLRDGVVLNPHYRTMGLTGSEYWTYVLPRRVGPAEAERLTGECLPIGAAEAAGTGLADAVLPGDPGEFDAAVLERAARLATSDGLAQQLAAKAAVRAADERRRPLETYRVRELAEMSRDIFDDRYGFAAARHAFVTKQRPPAAPVARPSAERGRHAALLTRSAGF</sequence>
<dbReference type="CDD" id="cd08701">
    <property type="entry name" value="FMT_C_HypX"/>
    <property type="match status" value="1"/>
</dbReference>
<dbReference type="PANTHER" id="PTHR43388">
    <property type="entry name" value="HYDROGENASE MATURATION FACTOR HOXX"/>
    <property type="match status" value="1"/>
</dbReference>
<dbReference type="InterPro" id="IPR029045">
    <property type="entry name" value="ClpP/crotonase-like_dom_sf"/>
</dbReference>
<dbReference type="Proteomes" id="UP000315677">
    <property type="component" value="Unassembled WGS sequence"/>
</dbReference>
<dbReference type="InterPro" id="IPR009188">
    <property type="entry name" value="NiFe-hyd_mat_HypX/HoxX"/>
</dbReference>
<dbReference type="Gene3D" id="3.90.226.10">
    <property type="entry name" value="2-enoyl-CoA Hydratase, Chain A, domain 1"/>
    <property type="match status" value="1"/>
</dbReference>
<keyword evidence="3" id="KW-1185">Reference proteome</keyword>